<feature type="region of interest" description="Disordered" evidence="2">
    <location>
        <begin position="12"/>
        <end position="55"/>
    </location>
</feature>
<comment type="caution">
    <text evidence="4">The sequence shown here is derived from an EMBL/GenBank/DDBJ whole genome shotgun (WGS) entry which is preliminary data.</text>
</comment>
<dbReference type="Proteomes" id="UP001597199">
    <property type="component" value="Unassembled WGS sequence"/>
</dbReference>
<dbReference type="InterPro" id="IPR009459">
    <property type="entry name" value="MucBP_dom"/>
</dbReference>
<name>A0ABW4BGG4_9LACO</name>
<proteinExistence type="predicted"/>
<evidence type="ECO:0000256" key="2">
    <source>
        <dbReference type="SAM" id="MobiDB-lite"/>
    </source>
</evidence>
<keyword evidence="1" id="KW-0677">Repeat</keyword>
<sequence length="356" mass="39151">MSFLSTLKALFKRPARRQPSTRPHAEPAAGQPQPEPSRPAATPRVANSLPPATGPTSRNVRVAVYYRQSGMQKALYPAQYFHGPTGAKLTFPWPVLPGYELVEITGYIDRFPPTNQVIYLLYEPHLAAPVTVYHRDEQGHLLTAPQLHIGPLNASFTAHALADYPLAAGETATQQGHFTKTAQTLRFRYQLSPELTREAAPATYVELLAAKPAYATPNAPSAYRRTLPMHSFWRVFSIAQSTTGEIWLDLGGSLWITADLTMPQDTNPYLPAPATLRLPDPARAVTFTPIHQVAVVDTFSAVSLWTAPYEMVKPDRLAAGSTVQLIRLAVVSDGSQWYQLSTGAYVQGMYLDLTEA</sequence>
<protein>
    <submittedName>
        <fullName evidence="4">MucBP domain-containing protein</fullName>
    </submittedName>
</protein>
<evidence type="ECO:0000256" key="1">
    <source>
        <dbReference type="ARBA" id="ARBA00022737"/>
    </source>
</evidence>
<accession>A0ABW4BGG4</accession>
<organism evidence="4 5">
    <name type="scientific">Lacticaseibacillus suilingensis</name>
    <dbReference type="NCBI Taxonomy" id="2799577"/>
    <lineage>
        <taxon>Bacteria</taxon>
        <taxon>Bacillati</taxon>
        <taxon>Bacillota</taxon>
        <taxon>Bacilli</taxon>
        <taxon>Lactobacillales</taxon>
        <taxon>Lactobacillaceae</taxon>
        <taxon>Lacticaseibacillus</taxon>
    </lineage>
</organism>
<feature type="domain" description="MucBP" evidence="3">
    <location>
        <begin position="129"/>
        <end position="190"/>
    </location>
</feature>
<dbReference type="EMBL" id="JBHTOA010000031">
    <property type="protein sequence ID" value="MFD1399339.1"/>
    <property type="molecule type" value="Genomic_DNA"/>
</dbReference>
<keyword evidence="5" id="KW-1185">Reference proteome</keyword>
<evidence type="ECO:0000313" key="5">
    <source>
        <dbReference type="Proteomes" id="UP001597199"/>
    </source>
</evidence>
<reference evidence="5" key="1">
    <citation type="journal article" date="2019" name="Int. J. Syst. Evol. Microbiol.">
        <title>The Global Catalogue of Microorganisms (GCM) 10K type strain sequencing project: providing services to taxonomists for standard genome sequencing and annotation.</title>
        <authorList>
            <consortium name="The Broad Institute Genomics Platform"/>
            <consortium name="The Broad Institute Genome Sequencing Center for Infectious Disease"/>
            <person name="Wu L."/>
            <person name="Ma J."/>
        </authorList>
    </citation>
    <scope>NUCLEOTIDE SEQUENCE [LARGE SCALE GENOMIC DNA]</scope>
    <source>
        <strain evidence="5">CCM 9110</strain>
    </source>
</reference>
<dbReference type="RefSeq" id="WP_204118137.1">
    <property type="nucleotide sequence ID" value="NZ_BOLV01000002.1"/>
</dbReference>
<dbReference type="Pfam" id="PF06458">
    <property type="entry name" value="MucBP"/>
    <property type="match status" value="1"/>
</dbReference>
<gene>
    <name evidence="4" type="ORF">ACFQ41_08450</name>
</gene>
<evidence type="ECO:0000259" key="3">
    <source>
        <dbReference type="Pfam" id="PF06458"/>
    </source>
</evidence>
<evidence type="ECO:0000313" key="4">
    <source>
        <dbReference type="EMBL" id="MFD1399339.1"/>
    </source>
</evidence>